<accession>A0A1G5S1M2</accession>
<dbReference type="PANTHER" id="PTHR10443">
    <property type="entry name" value="MICROSOMAL DIPEPTIDASE"/>
    <property type="match status" value="1"/>
</dbReference>
<gene>
    <name evidence="1" type="ORF">SAMN03080599_02195</name>
</gene>
<dbReference type="EMBL" id="FMWL01000011">
    <property type="protein sequence ID" value="SCZ80285.1"/>
    <property type="molecule type" value="Genomic_DNA"/>
</dbReference>
<name>A0A1G5S1M2_9FIRM</name>
<dbReference type="RefSeq" id="WP_092591431.1">
    <property type="nucleotide sequence ID" value="NZ_FMWL01000011.1"/>
</dbReference>
<dbReference type="STRING" id="1120920.SAMN03080599_02195"/>
<keyword evidence="2" id="KW-1185">Reference proteome</keyword>
<dbReference type="SUPFAM" id="SSF51556">
    <property type="entry name" value="Metallo-dependent hydrolases"/>
    <property type="match status" value="1"/>
</dbReference>
<organism evidence="1 2">
    <name type="scientific">Acidaminobacter hydrogenoformans DSM 2784</name>
    <dbReference type="NCBI Taxonomy" id="1120920"/>
    <lineage>
        <taxon>Bacteria</taxon>
        <taxon>Bacillati</taxon>
        <taxon>Bacillota</taxon>
        <taxon>Clostridia</taxon>
        <taxon>Peptostreptococcales</taxon>
        <taxon>Acidaminobacteraceae</taxon>
        <taxon>Acidaminobacter</taxon>
    </lineage>
</organism>
<dbReference type="InterPro" id="IPR008257">
    <property type="entry name" value="Pept_M19"/>
</dbReference>
<protein>
    <submittedName>
        <fullName evidence="1">Membrane dipeptidase</fullName>
    </submittedName>
</protein>
<dbReference type="PANTHER" id="PTHR10443:SF12">
    <property type="entry name" value="DIPEPTIDASE"/>
    <property type="match status" value="1"/>
</dbReference>
<dbReference type="GO" id="GO:0006508">
    <property type="term" value="P:proteolysis"/>
    <property type="evidence" value="ECO:0007669"/>
    <property type="project" value="InterPro"/>
</dbReference>
<dbReference type="Gene3D" id="3.20.20.140">
    <property type="entry name" value="Metal-dependent hydrolases"/>
    <property type="match status" value="1"/>
</dbReference>
<evidence type="ECO:0000313" key="2">
    <source>
        <dbReference type="Proteomes" id="UP000199208"/>
    </source>
</evidence>
<dbReference type="Proteomes" id="UP000199208">
    <property type="component" value="Unassembled WGS sequence"/>
</dbReference>
<reference evidence="1 2" key="1">
    <citation type="submission" date="2016-10" db="EMBL/GenBank/DDBJ databases">
        <authorList>
            <person name="de Groot N.N."/>
        </authorList>
    </citation>
    <scope>NUCLEOTIDE SEQUENCE [LARGE SCALE GENOMIC DNA]</scope>
    <source>
        <strain evidence="1 2">DSM 2784</strain>
    </source>
</reference>
<evidence type="ECO:0000313" key="1">
    <source>
        <dbReference type="EMBL" id="SCZ80285.1"/>
    </source>
</evidence>
<dbReference type="OrthoDB" id="9804920at2"/>
<dbReference type="InterPro" id="IPR032466">
    <property type="entry name" value="Metal_Hydrolase"/>
</dbReference>
<sequence>MLLDIHGDIWTDVTVKSAQGIRNIIRDYHLERFKKGNMAGGIFVIWADPPHDLRPQERLIESIRAMSKELMDSRDIVQVMKRSEDFSHAIAHNKLAVMLGLEGLSGIGEDIEALYPLYQLGFRHASLTWNEQNALATGVKGDPSRGLTAKGKEAASLIHELGMILDVSHANDKTFWDIADLSDKPIIASHSNARALCDVPRNLTDEQIKTIGSKNGLIGINAYNEFIHVLPAERTVDRLIDHLVHIAGLIGIEKIALGFDFFEYLSSSTTDSFTSETYAGTIGLEDITKAPNMISRLSARGFTREEIEQISHKNFLSLMDRVLI</sequence>
<dbReference type="PROSITE" id="PS51365">
    <property type="entry name" value="RENAL_DIPEPTIDASE_2"/>
    <property type="match status" value="1"/>
</dbReference>
<dbReference type="AlphaFoldDB" id="A0A1G5S1M2"/>
<dbReference type="GO" id="GO:0070573">
    <property type="term" value="F:metallodipeptidase activity"/>
    <property type="evidence" value="ECO:0007669"/>
    <property type="project" value="InterPro"/>
</dbReference>
<proteinExistence type="predicted"/>
<dbReference type="Pfam" id="PF01244">
    <property type="entry name" value="Peptidase_M19"/>
    <property type="match status" value="1"/>
</dbReference>